<keyword evidence="2" id="KW-1133">Transmembrane helix</keyword>
<keyword evidence="4" id="KW-1185">Reference proteome</keyword>
<evidence type="ECO:0000256" key="1">
    <source>
        <dbReference type="SAM" id="MobiDB-lite"/>
    </source>
</evidence>
<protein>
    <recommendedName>
        <fullName evidence="5">Phage tail tape measure protein</fullName>
    </recommendedName>
</protein>
<feature type="transmembrane region" description="Helical" evidence="2">
    <location>
        <begin position="498"/>
        <end position="520"/>
    </location>
</feature>
<accession>A0A6I2KTE0</accession>
<evidence type="ECO:0008006" key="5">
    <source>
        <dbReference type="Google" id="ProtNLM"/>
    </source>
</evidence>
<proteinExistence type="predicted"/>
<gene>
    <name evidence="3" type="ORF">GJ699_02615</name>
</gene>
<dbReference type="AlphaFoldDB" id="A0A6I2KTE0"/>
<feature type="transmembrane region" description="Helical" evidence="2">
    <location>
        <begin position="443"/>
        <end position="466"/>
    </location>
</feature>
<dbReference type="Proteomes" id="UP000433309">
    <property type="component" value="Unassembled WGS sequence"/>
</dbReference>
<name>A0A6I2KTE0_9BURK</name>
<evidence type="ECO:0000256" key="2">
    <source>
        <dbReference type="SAM" id="Phobius"/>
    </source>
</evidence>
<evidence type="ECO:0000313" key="3">
    <source>
        <dbReference type="EMBL" id="MRW88871.1"/>
    </source>
</evidence>
<dbReference type="EMBL" id="WKJK01000001">
    <property type="protein sequence ID" value="MRW88871.1"/>
    <property type="molecule type" value="Genomic_DNA"/>
</dbReference>
<comment type="caution">
    <text evidence="3">The sequence shown here is derived from an EMBL/GenBank/DDBJ whole genome shotgun (WGS) entry which is preliminary data.</text>
</comment>
<reference evidence="3 4" key="1">
    <citation type="submission" date="2019-11" db="EMBL/GenBank/DDBJ databases">
        <title>Novel species isolated from a subtropical stream in China.</title>
        <authorList>
            <person name="Lu H."/>
        </authorList>
    </citation>
    <scope>NUCLEOTIDE SEQUENCE [LARGE SCALE GENOMIC DNA]</scope>
    <source>
        <strain evidence="3 4">FT80W</strain>
    </source>
</reference>
<organism evidence="3 4">
    <name type="scientific">Duganella guangzhouensis</name>
    <dbReference type="NCBI Taxonomy" id="2666084"/>
    <lineage>
        <taxon>Bacteria</taxon>
        <taxon>Pseudomonadati</taxon>
        <taxon>Pseudomonadota</taxon>
        <taxon>Betaproteobacteria</taxon>
        <taxon>Burkholderiales</taxon>
        <taxon>Oxalobacteraceae</taxon>
        <taxon>Telluria group</taxon>
        <taxon>Duganella</taxon>
    </lineage>
</organism>
<feature type="region of interest" description="Disordered" evidence="1">
    <location>
        <begin position="664"/>
        <end position="684"/>
    </location>
</feature>
<sequence>MSFEAYKVAVKLTLVNHVSAGLVSIAGQLHTVHGAAGGAQNALSGVERQMLAIKRAGMIGGAMAGLGFGMLAMMKAPLEEAAKFDQAVGKFKLFGMSEQVNAEAVKFARGMNVIGSSYTENMKLLTEAQGVFRESGIAGPAALEGSKLAAPMLAKINFATESLDEESKAKMRTQSMAMLRFVEMRGGLKDADTFNRIADSGWKAVQSSGGNINWEQMRQFLARGGVAAQGLTDTALFGHMEPIIGELKGSTAGNAWMTAYNRLVGGVKIPNQVAHLLADNGIWDAKRIEWNSQGGIKRFNGNPLKDMETFSTDPTVFYEKQILPMYAKMNHGAGLNAVERARENTLIFGRTGGMMFSLIDRQMETLRHSAEAQAKALGVDKSVDVAKQTVAGKELDLRTRWTNAKQDFGDAVLPLAIRVLDGLTGALKRFSEFAKEHPGTVRALTYAFVGLAAALAFGGVVTLAATGVRGLGLALRVLGATDGGMALVARGARYAGVFLGRLGAIGMAFGVGWTVGTLLYDAAIKGTKFSDWLGGLIARVLSFFGNKEAKEAIEGNKSPGQRTAEAWAKRQQDRADAAYQAGIQKPMLQSLREAAGHQPSAALANTAPRSYSPVLPPAANGTSLVESAVQSSTKSMVPPPQALKVQVISNTHLNGRIIAQEVSEQQARTFARPPTGPSGADTSMALAPVSYAGTF</sequence>
<dbReference type="RefSeq" id="WP_154372795.1">
    <property type="nucleotide sequence ID" value="NZ_WKJK01000001.1"/>
</dbReference>
<keyword evidence="2" id="KW-0472">Membrane</keyword>
<keyword evidence="2" id="KW-0812">Transmembrane</keyword>
<evidence type="ECO:0000313" key="4">
    <source>
        <dbReference type="Proteomes" id="UP000433309"/>
    </source>
</evidence>